<dbReference type="Proteomes" id="UP000193778">
    <property type="component" value="Unassembled WGS sequence"/>
</dbReference>
<evidence type="ECO:0000313" key="3">
    <source>
        <dbReference type="Proteomes" id="UP000193778"/>
    </source>
</evidence>
<dbReference type="AlphaFoldDB" id="A0A1X6YTU3"/>
<accession>A0A1X6YTU3</accession>
<evidence type="ECO:0000313" key="2">
    <source>
        <dbReference type="EMBL" id="SLN31276.1"/>
    </source>
</evidence>
<dbReference type="EMBL" id="FWFP01000003">
    <property type="protein sequence ID" value="SLN31276.1"/>
    <property type="molecule type" value="Genomic_DNA"/>
</dbReference>
<dbReference type="RefSeq" id="WP_143534838.1">
    <property type="nucleotide sequence ID" value="NZ_FWFP01000003.1"/>
</dbReference>
<organism evidence="2 3">
    <name type="scientific">Ruegeria meonggei</name>
    <dbReference type="NCBI Taxonomy" id="1446476"/>
    <lineage>
        <taxon>Bacteria</taxon>
        <taxon>Pseudomonadati</taxon>
        <taxon>Pseudomonadota</taxon>
        <taxon>Alphaproteobacteria</taxon>
        <taxon>Rhodobacterales</taxon>
        <taxon>Roseobacteraceae</taxon>
        <taxon>Ruegeria</taxon>
    </lineage>
</organism>
<dbReference type="InterPro" id="IPR025311">
    <property type="entry name" value="DUF4166"/>
</dbReference>
<sequence>MQPDPFLQALPEDSELPMAVRRLHGNTGLYSGRCDVRRGRGLLIDLMLRLGRFPLNAEDIPVQVRIERNGHEWTWQRDFNGHTTCSRLIHDHETGSIREKLGWVTLWLKPEVSDGRILIHIRRLSVLGLPCPAFLLPRSSTAEWQGEDGHFWFDVSAEVPMLGRLIRYRGWLTPVHAEGHCD</sequence>
<gene>
    <name evidence="2" type="ORF">RUM8411_01297</name>
</gene>
<reference evidence="3" key="1">
    <citation type="submission" date="2017-03" db="EMBL/GenBank/DDBJ databases">
        <authorList>
            <person name="Rodrigo-Torres L."/>
            <person name="Arahal R.D."/>
            <person name="Lucena T."/>
        </authorList>
    </citation>
    <scope>NUCLEOTIDE SEQUENCE [LARGE SCALE GENOMIC DNA]</scope>
    <source>
        <strain evidence="3">CECT 8411</strain>
    </source>
</reference>
<name>A0A1X6YTU3_9RHOB</name>
<dbReference type="OrthoDB" id="528778at2"/>
<dbReference type="Pfam" id="PF13761">
    <property type="entry name" value="DUF4166"/>
    <property type="match status" value="1"/>
</dbReference>
<feature type="domain" description="DUF4166" evidence="1">
    <location>
        <begin position="16"/>
        <end position="172"/>
    </location>
</feature>
<proteinExistence type="predicted"/>
<keyword evidence="3" id="KW-1185">Reference proteome</keyword>
<evidence type="ECO:0000259" key="1">
    <source>
        <dbReference type="Pfam" id="PF13761"/>
    </source>
</evidence>
<protein>
    <recommendedName>
        <fullName evidence="1">DUF4166 domain-containing protein</fullName>
    </recommendedName>
</protein>